<proteinExistence type="predicted"/>
<evidence type="ECO:0000256" key="1">
    <source>
        <dbReference type="SAM" id="Phobius"/>
    </source>
</evidence>
<organism evidence="2 3">
    <name type="scientific">Helicobacter pullorum</name>
    <dbReference type="NCBI Taxonomy" id="35818"/>
    <lineage>
        <taxon>Bacteria</taxon>
        <taxon>Pseudomonadati</taxon>
        <taxon>Campylobacterota</taxon>
        <taxon>Epsilonproteobacteria</taxon>
        <taxon>Campylobacterales</taxon>
        <taxon>Helicobacteraceae</taxon>
        <taxon>Helicobacter</taxon>
    </lineage>
</organism>
<feature type="transmembrane region" description="Helical" evidence="1">
    <location>
        <begin position="109"/>
        <end position="128"/>
    </location>
</feature>
<comment type="caution">
    <text evidence="2">The sequence shown here is derived from an EMBL/GenBank/DDBJ whole genome shotgun (WGS) entry which is preliminary data.</text>
</comment>
<feature type="transmembrane region" description="Helical" evidence="1">
    <location>
        <begin position="201"/>
        <end position="220"/>
    </location>
</feature>
<feature type="transmembrane region" description="Helical" evidence="1">
    <location>
        <begin position="334"/>
        <end position="367"/>
    </location>
</feature>
<dbReference type="Proteomes" id="UP000037997">
    <property type="component" value="Unassembled WGS sequence"/>
</dbReference>
<feature type="transmembrane region" description="Helical" evidence="1">
    <location>
        <begin position="303"/>
        <end position="322"/>
    </location>
</feature>
<keyword evidence="1" id="KW-0812">Transmembrane</keyword>
<dbReference type="EMBL" id="JNOC01000049">
    <property type="protein sequence ID" value="KPH55273.1"/>
    <property type="molecule type" value="Genomic_DNA"/>
</dbReference>
<reference evidence="2 3" key="1">
    <citation type="submission" date="2014-06" db="EMBL/GenBank/DDBJ databases">
        <title>Helicobacter pullorum isolates in fresh chicken meat - phenotypic and genotypic features.</title>
        <authorList>
            <person name="Borges V."/>
            <person name="Santos A."/>
            <person name="Correia C.B."/>
            <person name="Saraiva M."/>
            <person name="Menard A."/>
            <person name="Vieira L."/>
            <person name="Sampaio D.A."/>
            <person name="Gomes J.P."/>
            <person name="Oleastro M."/>
        </authorList>
    </citation>
    <scope>NUCLEOTIDE SEQUENCE [LARGE SCALE GENOMIC DNA]</scope>
    <source>
        <strain evidence="2 3">229334/12</strain>
    </source>
</reference>
<evidence type="ECO:0000313" key="2">
    <source>
        <dbReference type="EMBL" id="KPH55273.1"/>
    </source>
</evidence>
<feature type="transmembrane region" description="Helical" evidence="1">
    <location>
        <begin position="83"/>
        <end position="103"/>
    </location>
</feature>
<dbReference type="AlphaFoldDB" id="A0A0N1EAP5"/>
<gene>
    <name evidence="2" type="ORF">HPU229334_09415</name>
</gene>
<keyword evidence="1" id="KW-0472">Membrane</keyword>
<feature type="transmembrane region" description="Helical" evidence="1">
    <location>
        <begin position="272"/>
        <end position="291"/>
    </location>
</feature>
<sequence length="507" mass="60772">MLVYSIIIVVSYLVFLLIVRSMNYPYGGTDHAYHYRLAHYIKSNHHYLVKEFPYWIPFSVCPQGYHWVCSFLNRRYLLQKANVINYVIFALTLLAFNGFIILIDDFSVLEIVLIDGVFVTLPIMYVVWNAKFMGLSARAFGIFLVYLYLFCFYFYFVDGTLVAFLLLLFFSFLCLLSSQFAFQFVCFSSIFFFVVTFDFKVLLIIPLDIALLFVLNFQYAKNFFYSQFHHKRNYFKFMIKDCQFKSRYSIWRDFIYDFWVKKDKSYILSNPVIEILIGALPNCLVLVYFPFSEVINDNKAQILYILLSASFFAFFMTSFRIGRFLGEPQRYIEFGIPFASILGVLVFPSWWVIVFIILNVFVLCWYIKNSQYHRQLPEHIKIREELIDYVQGIFNYEYSHLLSNDNEIARHFYVSNYEPHVPNHCKYYKDREEFLLSYYKGDYHRISPQFLASEMKRCQKGILILYVNLLKFYDESEILPLLDGIKMEHLRDIGKFKVFRFYNQKEF</sequence>
<name>A0A0N1EAP5_9HELI</name>
<keyword evidence="1" id="KW-1133">Transmembrane helix</keyword>
<feature type="transmembrane region" description="Helical" evidence="1">
    <location>
        <begin position="161"/>
        <end position="194"/>
    </location>
</feature>
<dbReference type="PATRIC" id="fig|35818.11.peg.1861"/>
<accession>A0A0N1EAP5</accession>
<evidence type="ECO:0008006" key="4">
    <source>
        <dbReference type="Google" id="ProtNLM"/>
    </source>
</evidence>
<evidence type="ECO:0000313" key="3">
    <source>
        <dbReference type="Proteomes" id="UP000037997"/>
    </source>
</evidence>
<feature type="transmembrane region" description="Helical" evidence="1">
    <location>
        <begin position="135"/>
        <end position="155"/>
    </location>
</feature>
<protein>
    <recommendedName>
        <fullName evidence="4">Glycosyltransferase RgtA/B/C/D-like domain-containing protein</fullName>
    </recommendedName>
</protein>
<feature type="transmembrane region" description="Helical" evidence="1">
    <location>
        <begin position="6"/>
        <end position="26"/>
    </location>
</feature>